<dbReference type="PANTHER" id="PTHR34105:SF1">
    <property type="entry name" value="PROLINE-, GLUTAMIC ACID- AND LEUCINE-RICH PROTEIN 1"/>
    <property type="match status" value="1"/>
</dbReference>
<organism evidence="7 8">
    <name type="scientific">Escovopsis weberi</name>
    <dbReference type="NCBI Taxonomy" id="150374"/>
    <lineage>
        <taxon>Eukaryota</taxon>
        <taxon>Fungi</taxon>
        <taxon>Dikarya</taxon>
        <taxon>Ascomycota</taxon>
        <taxon>Pezizomycotina</taxon>
        <taxon>Sordariomycetes</taxon>
        <taxon>Hypocreomycetidae</taxon>
        <taxon>Hypocreales</taxon>
        <taxon>Hypocreaceae</taxon>
        <taxon>Escovopsis</taxon>
    </lineage>
</organism>
<comment type="subcellular location">
    <subcellularLocation>
        <location evidence="1">Nucleus</location>
    </subcellularLocation>
</comment>
<dbReference type="InterPro" id="IPR012583">
    <property type="entry name" value="RIX1_N"/>
</dbReference>
<evidence type="ECO:0000313" key="7">
    <source>
        <dbReference type="EMBL" id="KOS18576.1"/>
    </source>
</evidence>
<dbReference type="Proteomes" id="UP000053831">
    <property type="component" value="Unassembled WGS sequence"/>
</dbReference>
<proteinExistence type="inferred from homology"/>
<gene>
    <name evidence="7" type="ORF">ESCO_000155</name>
</gene>
<sequence length="789" mass="84162">MSNQLPPDLKVLCRKLTSIPPAQLPHSLPCLVRHVLNCRDALSAPQDQKLKADASQAALHIHKLRTSITTLLNGRSREGRFVAIGLIKAAVDVGGWETLRGAEPWVRGLLSIVQKADPVASKELAVVTLTKIYLLVQSYQTLVREIATPTLPAYITACLQLIKPKTAAAAAAAAASSSSSSSSSSQTLAETICESFTTLIPLYATTFRPFGSQVKNAVRGFLAPTPADGFTVPEPLQAASRRLVASLHHVAAKSSGSEEWAKLLDDVLGEFHATADQVFRAVDEAWAAESGRARPGVDAAEGEPRGGGGDPSADKLPPWSGLDAGAARLIGIFDYLAAVLACPTKSAVAIPLGRVMETVARVCLIAKLSRSQTWEQSVETNPAVGRDEKDELWSTMPEIHVAAMRLVAALLSRLGRHMLPLVPEILDHLVRIFKSGIAVARVRAASYVVLGAALRLAGPTLSKTSINMLEPLLAACCRDLQQHASVLEIPDKPSTATGKDAKKGSAAVNTDLFLKPQAGVGAGAGASSSASASNNSAALDADHAAAARDLLPLLLAHLPQSSLKPIIRGLLDKTAILTRNRDAMLASVLSPYKDQRGRMYPSILPHLTRQFPHDQALEVLRSNLRTASLGNGSGGDLFASLGEDIELQDAEEEQESNSETREDGEEEEEEAEKDNGTDGRQDAEKHNGGLLTTGQAKVDLPIQVNPFEANPQRESSPLGKRKHSESADAAQPTKRQELEQSQEPARVAELPSIIPAPVEGAMDEDSDDDDDSVHLEMVLEDDEDEDEDE</sequence>
<keyword evidence="8" id="KW-1185">Reference proteome</keyword>
<dbReference type="EMBL" id="LGSR01000020">
    <property type="protein sequence ID" value="KOS18576.1"/>
    <property type="molecule type" value="Genomic_DNA"/>
</dbReference>
<feature type="domain" description="Pre-rRNA-processing protein RIX1 N-terminal" evidence="6">
    <location>
        <begin position="8"/>
        <end position="227"/>
    </location>
</feature>
<dbReference type="Gene3D" id="1.25.10.10">
    <property type="entry name" value="Leucine-rich Repeat Variant"/>
    <property type="match status" value="1"/>
</dbReference>
<dbReference type="InterPro" id="IPR011989">
    <property type="entry name" value="ARM-like"/>
</dbReference>
<dbReference type="STRING" id="150374.A0A0M8MSP0"/>
<dbReference type="GO" id="GO:0005634">
    <property type="term" value="C:nucleus"/>
    <property type="evidence" value="ECO:0007669"/>
    <property type="project" value="UniProtKB-SubCell"/>
</dbReference>
<evidence type="ECO:0000256" key="1">
    <source>
        <dbReference type="ARBA" id="ARBA00004123"/>
    </source>
</evidence>
<evidence type="ECO:0000256" key="2">
    <source>
        <dbReference type="ARBA" id="ARBA00010511"/>
    </source>
</evidence>
<evidence type="ECO:0000256" key="5">
    <source>
        <dbReference type="SAM" id="MobiDB-lite"/>
    </source>
</evidence>
<feature type="region of interest" description="Disordered" evidence="5">
    <location>
        <begin position="290"/>
        <end position="318"/>
    </location>
</feature>
<name>A0A0M8MSP0_ESCWE</name>
<accession>A0A0M8MSP0</accession>
<protein>
    <recommendedName>
        <fullName evidence="3">Pre-rRNA-processing protein RIX1</fullName>
    </recommendedName>
</protein>
<feature type="compositionally biased region" description="Acidic residues" evidence="5">
    <location>
        <begin position="649"/>
        <end position="672"/>
    </location>
</feature>
<evidence type="ECO:0000259" key="6">
    <source>
        <dbReference type="Pfam" id="PF08167"/>
    </source>
</evidence>
<evidence type="ECO:0000313" key="8">
    <source>
        <dbReference type="Proteomes" id="UP000053831"/>
    </source>
</evidence>
<comment type="caution">
    <text evidence="7">The sequence shown here is derived from an EMBL/GenBank/DDBJ whole genome shotgun (WGS) entry which is preliminary data.</text>
</comment>
<evidence type="ECO:0000256" key="3">
    <source>
        <dbReference type="ARBA" id="ARBA00021502"/>
    </source>
</evidence>
<dbReference type="GO" id="GO:0006364">
    <property type="term" value="P:rRNA processing"/>
    <property type="evidence" value="ECO:0007669"/>
    <property type="project" value="TreeGrafter"/>
</dbReference>
<dbReference type="InterPro" id="IPR016024">
    <property type="entry name" value="ARM-type_fold"/>
</dbReference>
<evidence type="ECO:0000256" key="4">
    <source>
        <dbReference type="ARBA" id="ARBA00023242"/>
    </source>
</evidence>
<dbReference type="PANTHER" id="PTHR34105">
    <property type="entry name" value="PROLINE-, GLUTAMIC ACID- AND LEUCINE-RICH PROTEIN 1"/>
    <property type="match status" value="1"/>
</dbReference>
<dbReference type="AlphaFoldDB" id="A0A0M8MSP0"/>
<reference evidence="7 8" key="1">
    <citation type="submission" date="2015-07" db="EMBL/GenBank/DDBJ databases">
        <title>The genome of the fungus Escovopsis weberi, a specialized disease agent of ant agriculture.</title>
        <authorList>
            <person name="de Man T.J."/>
            <person name="Stajich J.E."/>
            <person name="Kubicek C.P."/>
            <person name="Chenthamara K."/>
            <person name="Atanasova L."/>
            <person name="Druzhinina I.S."/>
            <person name="Birnbaum S."/>
            <person name="Barribeau S.M."/>
            <person name="Teiling C."/>
            <person name="Suen G."/>
            <person name="Currie C."/>
            <person name="Gerardo N.M."/>
        </authorList>
    </citation>
    <scope>NUCLEOTIDE SEQUENCE [LARGE SCALE GENOMIC DNA]</scope>
</reference>
<keyword evidence="4" id="KW-0539">Nucleus</keyword>
<dbReference type="SUPFAM" id="SSF48371">
    <property type="entry name" value="ARM repeat"/>
    <property type="match status" value="1"/>
</dbReference>
<feature type="region of interest" description="Disordered" evidence="5">
    <location>
        <begin position="649"/>
        <end position="789"/>
    </location>
</feature>
<feature type="compositionally biased region" description="Acidic residues" evidence="5">
    <location>
        <begin position="778"/>
        <end position="789"/>
    </location>
</feature>
<comment type="similarity">
    <text evidence="2">Belongs to the RIX1/PELP1 family.</text>
</comment>
<dbReference type="OrthoDB" id="20900at2759"/>
<dbReference type="Pfam" id="PF08167">
    <property type="entry name" value="RIX1"/>
    <property type="match status" value="1"/>
</dbReference>
<feature type="compositionally biased region" description="Acidic residues" evidence="5">
    <location>
        <begin position="761"/>
        <end position="771"/>
    </location>
</feature>
<feature type="compositionally biased region" description="Basic and acidic residues" evidence="5">
    <location>
        <begin position="673"/>
        <end position="687"/>
    </location>
</feature>